<dbReference type="Proteomes" id="UP000613512">
    <property type="component" value="Unassembled WGS sequence"/>
</dbReference>
<organism evidence="2 3">
    <name type="scientific">Ornithinibacillus halotolerans</name>
    <dbReference type="NCBI Taxonomy" id="1274357"/>
    <lineage>
        <taxon>Bacteria</taxon>
        <taxon>Bacillati</taxon>
        <taxon>Bacillota</taxon>
        <taxon>Bacilli</taxon>
        <taxon>Bacillales</taxon>
        <taxon>Bacillaceae</taxon>
        <taxon>Ornithinibacillus</taxon>
    </lineage>
</organism>
<proteinExistence type="predicted"/>
<reference evidence="2" key="1">
    <citation type="journal article" date="2014" name="Int. J. Syst. Evol. Microbiol.">
        <title>Complete genome sequence of Corynebacterium casei LMG S-19264T (=DSM 44701T), isolated from a smear-ripened cheese.</title>
        <authorList>
            <consortium name="US DOE Joint Genome Institute (JGI-PGF)"/>
            <person name="Walter F."/>
            <person name="Albersmeier A."/>
            <person name="Kalinowski J."/>
            <person name="Ruckert C."/>
        </authorList>
    </citation>
    <scope>NUCLEOTIDE SEQUENCE</scope>
    <source>
        <strain evidence="2">CGMCC 1.12408</strain>
    </source>
</reference>
<sequence length="194" mass="22217">MSKNNELEASIKEHVTKEMNAINVPKGLKEEMWMQVQSAHKKRKLTINVFPYIAAIACLIIFIPLVLSGLPTKMASGDLSGQSFAISTPDPNSSPDKLYSIMTIEFIDNETVSTARYGEGTYELNDDELILYYENDNEYVEIRFTLEESDKAGSEYLAEINEVIFEMEDYDKVSYYRNLANTFYHRSGVFFVKK</sequence>
<dbReference type="AlphaFoldDB" id="A0A916W3U0"/>
<evidence type="ECO:0000256" key="1">
    <source>
        <dbReference type="SAM" id="Phobius"/>
    </source>
</evidence>
<keyword evidence="3" id="KW-1185">Reference proteome</keyword>
<reference evidence="2" key="2">
    <citation type="submission" date="2020-09" db="EMBL/GenBank/DDBJ databases">
        <authorList>
            <person name="Sun Q."/>
            <person name="Zhou Y."/>
        </authorList>
    </citation>
    <scope>NUCLEOTIDE SEQUENCE</scope>
    <source>
        <strain evidence="2">CGMCC 1.12408</strain>
    </source>
</reference>
<dbReference type="RefSeq" id="WP_188383058.1">
    <property type="nucleotide sequence ID" value="NZ_BMEY01000002.1"/>
</dbReference>
<feature type="transmembrane region" description="Helical" evidence="1">
    <location>
        <begin position="49"/>
        <end position="70"/>
    </location>
</feature>
<keyword evidence="1" id="KW-1133">Transmembrane helix</keyword>
<protein>
    <submittedName>
        <fullName evidence="2">Uncharacterized protein</fullName>
    </submittedName>
</protein>
<evidence type="ECO:0000313" key="3">
    <source>
        <dbReference type="Proteomes" id="UP000613512"/>
    </source>
</evidence>
<comment type="caution">
    <text evidence="2">The sequence shown here is derived from an EMBL/GenBank/DDBJ whole genome shotgun (WGS) entry which is preliminary data.</text>
</comment>
<keyword evidence="1" id="KW-0812">Transmembrane</keyword>
<keyword evidence="1" id="KW-0472">Membrane</keyword>
<evidence type="ECO:0000313" key="2">
    <source>
        <dbReference type="EMBL" id="GGA63661.1"/>
    </source>
</evidence>
<gene>
    <name evidence="2" type="ORF">GCM10008025_04420</name>
</gene>
<dbReference type="EMBL" id="BMEY01000002">
    <property type="protein sequence ID" value="GGA63661.1"/>
    <property type="molecule type" value="Genomic_DNA"/>
</dbReference>
<accession>A0A916W3U0</accession>
<name>A0A916W3U0_9BACI</name>